<organism evidence="1 2">
    <name type="scientific">Ralstonia insidiosa</name>
    <dbReference type="NCBI Taxonomy" id="190721"/>
    <lineage>
        <taxon>Bacteria</taxon>
        <taxon>Pseudomonadati</taxon>
        <taxon>Pseudomonadota</taxon>
        <taxon>Betaproteobacteria</taxon>
        <taxon>Burkholderiales</taxon>
        <taxon>Burkholderiaceae</taxon>
        <taxon>Ralstonia</taxon>
    </lineage>
</organism>
<dbReference type="RefSeq" id="WP_064804313.1">
    <property type="nucleotide sequence ID" value="NZ_CP016022.1"/>
</dbReference>
<dbReference type="GeneID" id="61526711"/>
<reference evidence="2" key="1">
    <citation type="submission" date="2016-06" db="EMBL/GenBank/DDBJ databases">
        <authorList>
            <person name="Xu Y."/>
            <person name="Nagy A."/>
            <person name="Yan X."/>
            <person name="Kim S.W."/>
            <person name="Haley B."/>
            <person name="Liu N.T."/>
            <person name="Nou X."/>
        </authorList>
    </citation>
    <scope>NUCLEOTIDE SEQUENCE [LARGE SCALE GENOMIC DNA]</scope>
    <source>
        <strain evidence="2">ATCC 49129</strain>
    </source>
</reference>
<evidence type="ECO:0000313" key="1">
    <source>
        <dbReference type="EMBL" id="ANJ73127.1"/>
    </source>
</evidence>
<name>A0A191ZYI2_9RALS</name>
<dbReference type="OrthoDB" id="9879270at2"/>
<evidence type="ECO:0000313" key="2">
    <source>
        <dbReference type="Proteomes" id="UP000078572"/>
    </source>
</evidence>
<dbReference type="EMBL" id="CP016022">
    <property type="protein sequence ID" value="ANJ73127.1"/>
    <property type="molecule type" value="Genomic_DNA"/>
</dbReference>
<protein>
    <submittedName>
        <fullName evidence="1">Uncharacterized protein</fullName>
    </submittedName>
</protein>
<accession>A0A191ZYI2</accession>
<proteinExistence type="predicted"/>
<dbReference type="Proteomes" id="UP000078572">
    <property type="component" value="Chromosome 1"/>
</dbReference>
<keyword evidence="2" id="KW-1185">Reference proteome</keyword>
<sequence length="248" mass="27692">MESYNEYIKSEDQKKEKEALQKSLSDVLVLWPEPEADLFLTMLSDPMFNEEYKKKLMALVREKGFINNEVMLAHVFSSFIGFKTVAQATEAGYVARDILLNSVPGVVNKQLADFENKIIDMVGHGVAEAQESLESLSEASSKLNQGMIDMKSYVSDGVKIIETAYKERKIDINNAVETKTTEAKALLDKKLVDIEHVLTEKAVKEFRRSIASSIAKAVGWKGLAKISGAVLLAMFAHDLILKVFSLMH</sequence>
<dbReference type="AlphaFoldDB" id="A0A191ZYI2"/>
<gene>
    <name evidence="1" type="ORF">A9Y76_11865</name>
</gene>